<dbReference type="AlphaFoldDB" id="A0AAV1M421"/>
<dbReference type="PANTHER" id="PTHR47055">
    <property type="entry name" value="DDE_TNP_1_7 DOMAIN-CONTAINING PROTEIN"/>
    <property type="match status" value="1"/>
</dbReference>
<feature type="domain" description="PiggyBac transposable element-derived protein" evidence="2">
    <location>
        <begin position="146"/>
        <end position="501"/>
    </location>
</feature>
<accession>A0AAV1M421</accession>
<evidence type="ECO:0000259" key="2">
    <source>
        <dbReference type="Pfam" id="PF13843"/>
    </source>
</evidence>
<evidence type="ECO:0000313" key="3">
    <source>
        <dbReference type="EMBL" id="CAK1601052.1"/>
    </source>
</evidence>
<protein>
    <recommendedName>
        <fullName evidence="2">PiggyBac transposable element-derived protein domain-containing protein</fullName>
    </recommendedName>
</protein>
<dbReference type="InterPro" id="IPR029526">
    <property type="entry name" value="PGBD"/>
</dbReference>
<sequence length="615" mass="70494">MKRQIFRTKTKPKTMAVRMLTVNDIISYLEDDNDVLEADVYITPPENFDKSDEDSGNEESTDINCLSRHQLLAAAELRAKVSVEGRIEEIHQQESQEEQPTSSTSQNPPAEKQSKRTVSRKWRNVDIPQKAEKEWTPPSFLQDFHNPQDFFELFYDEDVIELLRSQTEQNARQKGHVNFKVSSDEIKRFIGILLLSGYNGVARYRMYWEQSIDCHHPGVAACMSRNRFEELLRFYHACDNTNLQPGDKFCKVRPLWDLLNRRWLKYFPGDRNLSIDESMVPYFGKHPTKQHIHGKPIRFGYKVWAICTRLGYLIYGEPYQGASTGNTHPSFGVGGSVVLDLISKLPAGNYSFYMDNFFTSIPLLAEIKSLGHDATGTIRGNRVENAPLKDSKDMKKMKRGSYNQTTDVSSDITLVRYNDNNIVTIASTECGVGPVGKVKRWCDKQKKEVDQPRCFISYNKYMGGVDRLDQNVGCYRIGIRLKRWYWQLLMFPLNVSINNAYQLYRMSPSAKEKDSHDLLSFTRYVVQSYFMTKSVTNSSASSNGTITKAKYVPKSSLAVIKRVPSSIRLDRKDHYMVDNGKQSRCGLCHKNTTKKCGKCAVALHAKCSEVFHTIP</sequence>
<proteinExistence type="predicted"/>
<keyword evidence="4" id="KW-1185">Reference proteome</keyword>
<evidence type="ECO:0000313" key="4">
    <source>
        <dbReference type="Proteomes" id="UP001314205"/>
    </source>
</evidence>
<dbReference type="Proteomes" id="UP001314205">
    <property type="component" value="Unassembled WGS sequence"/>
</dbReference>
<dbReference type="InterPro" id="IPR052638">
    <property type="entry name" value="PiggyBac_TE-derived"/>
</dbReference>
<dbReference type="PANTHER" id="PTHR47055:SF3">
    <property type="entry name" value="PHORBOL-ESTER_DAG-TYPE DOMAIN-CONTAINING PROTEIN"/>
    <property type="match status" value="1"/>
</dbReference>
<dbReference type="EMBL" id="CAVLGL010000126">
    <property type="protein sequence ID" value="CAK1601052.1"/>
    <property type="molecule type" value="Genomic_DNA"/>
</dbReference>
<reference evidence="3 4" key="1">
    <citation type="submission" date="2023-11" db="EMBL/GenBank/DDBJ databases">
        <authorList>
            <person name="Hedman E."/>
            <person name="Englund M."/>
            <person name="Stromberg M."/>
            <person name="Nyberg Akerstrom W."/>
            <person name="Nylinder S."/>
            <person name="Jareborg N."/>
            <person name="Kallberg Y."/>
            <person name="Kronander E."/>
        </authorList>
    </citation>
    <scope>NUCLEOTIDE SEQUENCE [LARGE SCALE GENOMIC DNA]</scope>
</reference>
<dbReference type="GO" id="GO:0043565">
    <property type="term" value="F:sequence-specific DNA binding"/>
    <property type="evidence" value="ECO:0007669"/>
    <property type="project" value="TreeGrafter"/>
</dbReference>
<comment type="caution">
    <text evidence="3">The sequence shown here is derived from an EMBL/GenBank/DDBJ whole genome shotgun (WGS) entry which is preliminary data.</text>
</comment>
<feature type="region of interest" description="Disordered" evidence="1">
    <location>
        <begin position="91"/>
        <end position="121"/>
    </location>
</feature>
<name>A0AAV1M421_9NEOP</name>
<gene>
    <name evidence="3" type="ORF">PARMNEM_LOCUS19734</name>
</gene>
<evidence type="ECO:0000256" key="1">
    <source>
        <dbReference type="SAM" id="MobiDB-lite"/>
    </source>
</evidence>
<organism evidence="3 4">
    <name type="scientific">Parnassius mnemosyne</name>
    <name type="common">clouded apollo</name>
    <dbReference type="NCBI Taxonomy" id="213953"/>
    <lineage>
        <taxon>Eukaryota</taxon>
        <taxon>Metazoa</taxon>
        <taxon>Ecdysozoa</taxon>
        <taxon>Arthropoda</taxon>
        <taxon>Hexapoda</taxon>
        <taxon>Insecta</taxon>
        <taxon>Pterygota</taxon>
        <taxon>Neoptera</taxon>
        <taxon>Endopterygota</taxon>
        <taxon>Lepidoptera</taxon>
        <taxon>Glossata</taxon>
        <taxon>Ditrysia</taxon>
        <taxon>Papilionoidea</taxon>
        <taxon>Papilionidae</taxon>
        <taxon>Parnassiinae</taxon>
        <taxon>Parnassini</taxon>
        <taxon>Parnassius</taxon>
        <taxon>Driopa</taxon>
    </lineage>
</organism>
<dbReference type="Pfam" id="PF13843">
    <property type="entry name" value="DDE_Tnp_1_7"/>
    <property type="match status" value="1"/>
</dbReference>